<dbReference type="InterPro" id="IPR036812">
    <property type="entry name" value="NAD(P)_OxRdtase_dom_sf"/>
</dbReference>
<dbReference type="SUPFAM" id="SSF51430">
    <property type="entry name" value="NAD(P)-linked oxidoreductase"/>
    <property type="match status" value="1"/>
</dbReference>
<evidence type="ECO:0000256" key="3">
    <source>
        <dbReference type="ARBA" id="ARBA00038157"/>
    </source>
</evidence>
<reference evidence="5 6" key="1">
    <citation type="submission" date="2024-09" db="EMBL/GenBank/DDBJ databases">
        <title>Itraconazole resistance in Madurella fahalii resulting from another homologue of gene encoding cytochrome P450 14-alpha sterol demethylase (CYP51).</title>
        <authorList>
            <person name="Yoshioka I."/>
            <person name="Fahal A.H."/>
            <person name="Kaneko S."/>
            <person name="Yaguchi T."/>
        </authorList>
    </citation>
    <scope>NUCLEOTIDE SEQUENCE [LARGE SCALE GENOMIC DNA]</scope>
    <source>
        <strain evidence="5 6">IFM 68171</strain>
    </source>
</reference>
<keyword evidence="2" id="KW-0560">Oxidoreductase</keyword>
<dbReference type="Proteomes" id="UP001628179">
    <property type="component" value="Unassembled WGS sequence"/>
</dbReference>
<protein>
    <submittedName>
        <fullName evidence="5">Norsolorinic acid reductase</fullName>
    </submittedName>
</protein>
<keyword evidence="6" id="KW-1185">Reference proteome</keyword>
<keyword evidence="1" id="KW-0521">NADP</keyword>
<dbReference type="PANTHER" id="PTHR43364:SF7">
    <property type="entry name" value="NADP-DEPENDENT OXIDOREDUCTASE DOMAIN-CONTAINING PROTEIN-RELATED"/>
    <property type="match status" value="1"/>
</dbReference>
<dbReference type="InterPro" id="IPR050523">
    <property type="entry name" value="AKR_Detox_Biosynth"/>
</dbReference>
<dbReference type="PRINTS" id="PR00069">
    <property type="entry name" value="ALDKETRDTASE"/>
</dbReference>
<name>A0ABQ0G7R1_9PEZI</name>
<evidence type="ECO:0000259" key="4">
    <source>
        <dbReference type="Pfam" id="PF00248"/>
    </source>
</evidence>
<evidence type="ECO:0000313" key="5">
    <source>
        <dbReference type="EMBL" id="GAB1313750.1"/>
    </source>
</evidence>
<organism evidence="5 6">
    <name type="scientific">Madurella fahalii</name>
    <dbReference type="NCBI Taxonomy" id="1157608"/>
    <lineage>
        <taxon>Eukaryota</taxon>
        <taxon>Fungi</taxon>
        <taxon>Dikarya</taxon>
        <taxon>Ascomycota</taxon>
        <taxon>Pezizomycotina</taxon>
        <taxon>Sordariomycetes</taxon>
        <taxon>Sordariomycetidae</taxon>
        <taxon>Sordariales</taxon>
        <taxon>Sordariales incertae sedis</taxon>
        <taxon>Madurella</taxon>
    </lineage>
</organism>
<accession>A0ABQ0G7R1</accession>
<dbReference type="CDD" id="cd19146">
    <property type="entry name" value="AKR_AKR9A1-2"/>
    <property type="match status" value="1"/>
</dbReference>
<dbReference type="InterPro" id="IPR020471">
    <property type="entry name" value="AKR"/>
</dbReference>
<proteinExistence type="inferred from homology"/>
<dbReference type="Pfam" id="PF00248">
    <property type="entry name" value="Aldo_ket_red"/>
    <property type="match status" value="1"/>
</dbReference>
<comment type="caution">
    <text evidence="5">The sequence shown here is derived from an EMBL/GenBank/DDBJ whole genome shotgun (WGS) entry which is preliminary data.</text>
</comment>
<dbReference type="Gene3D" id="3.20.20.100">
    <property type="entry name" value="NADP-dependent oxidoreductase domain"/>
    <property type="match status" value="1"/>
</dbReference>
<evidence type="ECO:0000256" key="2">
    <source>
        <dbReference type="ARBA" id="ARBA00023002"/>
    </source>
</evidence>
<gene>
    <name evidence="5" type="ORF">MFIFM68171_03960</name>
</gene>
<evidence type="ECO:0000313" key="6">
    <source>
        <dbReference type="Proteomes" id="UP001628179"/>
    </source>
</evidence>
<feature type="domain" description="NADP-dependent oxidoreductase" evidence="4">
    <location>
        <begin position="32"/>
        <end position="336"/>
    </location>
</feature>
<dbReference type="EMBL" id="BAAFSV010000002">
    <property type="protein sequence ID" value="GAB1313750.1"/>
    <property type="molecule type" value="Genomic_DNA"/>
</dbReference>
<sequence>MPVSPLPPAPAPQSLLARYRLLSPTASVRVSPLCLGGMNFGDAWRDYMGACDEKTTEEILDYFFEQGGNFIDTSNNYQFEESEKRIGAWMKKRNNRDQMVIATKYTTNYQAVEGQPPKQKILVNFNGNGPKSLHMSVKASLEKLQTDYIDLLYVHWWDFSTSIPELMQSLNHLVASGKVLFLGISDTPAWVVSKANEYARCHGLRQFSVYQGRWSAAARDFEREIIPMCRAEGMALAPWDALGGGKFKTEAQRQSDKREGRATEASETDIKVSRALEAVAKRKNTLVTSVALAYVTSKAPYVFPIVGCRTIAHLKGNIDALNIKLSDDDIREIESAVPFDAGFPTNFLYGGSNSLETPGAVRLLSMGGTLDHVPEPKPFSRE</sequence>
<comment type="similarity">
    <text evidence="3">Belongs to the aldo/keto reductase family. Aldo/keto reductase 2 subfamily.</text>
</comment>
<evidence type="ECO:0000256" key="1">
    <source>
        <dbReference type="ARBA" id="ARBA00022857"/>
    </source>
</evidence>
<dbReference type="PANTHER" id="PTHR43364">
    <property type="entry name" value="NADH-SPECIFIC METHYLGLYOXAL REDUCTASE-RELATED"/>
    <property type="match status" value="1"/>
</dbReference>
<dbReference type="RefSeq" id="XP_070915481.1">
    <property type="nucleotide sequence ID" value="XM_071059380.1"/>
</dbReference>
<dbReference type="GeneID" id="98174703"/>
<dbReference type="InterPro" id="IPR023210">
    <property type="entry name" value="NADP_OxRdtase_dom"/>
</dbReference>